<feature type="domain" description="Signal transduction histidine kinase subgroup 3 dimerisation and phosphoacceptor" evidence="11">
    <location>
        <begin position="180"/>
        <end position="245"/>
    </location>
</feature>
<comment type="catalytic activity">
    <reaction evidence="1">
        <text>ATP + protein L-histidine = ADP + protein N-phospho-L-histidine.</text>
        <dbReference type="EC" id="2.7.13.3"/>
    </reaction>
</comment>
<dbReference type="GO" id="GO:0016020">
    <property type="term" value="C:membrane"/>
    <property type="evidence" value="ECO:0007669"/>
    <property type="project" value="InterPro"/>
</dbReference>
<sequence length="384" mass="42026">MVLTAYFATFSTLREVSSLKLFLLIVFGIGYMSLGVYGYGYVARGHSMNLRLLYFALQIPLGGLIIFFSQGTGVNVMVLLPLVGHSVLLLADTWRYVVNVVILLAYTVAVYLITGSVAETWSGLLLFFAGQVFIVVFTQMAVDEERAREKVVGLVEELEAANQRLREFALQVEELAITRERNRLAREIHDGLGHYLTTINIQLKAAQAVLSSDPARAVSAIDTAQNLAQEALVDVRRSVGALRASPEEDLPLDEQLGRLLARCQAAGVEPHLRVIGTPRPLSPQVHLTLYRAAQEGLNNVCKHAQANHLWAELDYSQPGSVRLFLRDNGQGAHTLDGGFGLLGLRERVHLLNGVFRVESQAGNGVTLEIVVPQDDKENSNSAGG</sequence>
<dbReference type="SUPFAM" id="SSF55874">
    <property type="entry name" value="ATPase domain of HSP90 chaperone/DNA topoisomerase II/histidine kinase"/>
    <property type="match status" value="1"/>
</dbReference>
<dbReference type="AlphaFoldDB" id="A0A0P6WXX2"/>
<proteinExistence type="predicted"/>
<evidence type="ECO:0000313" key="13">
    <source>
        <dbReference type="Proteomes" id="UP000050417"/>
    </source>
</evidence>
<dbReference type="InterPro" id="IPR050482">
    <property type="entry name" value="Sensor_HK_TwoCompSys"/>
</dbReference>
<keyword evidence="3" id="KW-0597">Phosphoprotein</keyword>
<dbReference type="PANTHER" id="PTHR24421:SF10">
    <property type="entry name" value="NITRATE_NITRITE SENSOR PROTEIN NARQ"/>
    <property type="match status" value="1"/>
</dbReference>
<dbReference type="InterPro" id="IPR011712">
    <property type="entry name" value="Sig_transdc_His_kin_sub3_dim/P"/>
</dbReference>
<evidence type="ECO:0000259" key="11">
    <source>
        <dbReference type="Pfam" id="PF07730"/>
    </source>
</evidence>
<feature type="transmembrane region" description="Helical" evidence="10">
    <location>
        <begin position="96"/>
        <end position="114"/>
    </location>
</feature>
<dbReference type="PANTHER" id="PTHR24421">
    <property type="entry name" value="NITRATE/NITRITE SENSOR PROTEIN NARX-RELATED"/>
    <property type="match status" value="1"/>
</dbReference>
<dbReference type="Gene3D" id="3.30.565.10">
    <property type="entry name" value="Histidine kinase-like ATPase, C-terminal domain"/>
    <property type="match status" value="1"/>
</dbReference>
<dbReference type="Pfam" id="PF07730">
    <property type="entry name" value="HisKA_3"/>
    <property type="match status" value="1"/>
</dbReference>
<keyword evidence="13" id="KW-1185">Reference proteome</keyword>
<keyword evidence="7" id="KW-0067">ATP-binding</keyword>
<dbReference type="GO" id="GO:0046983">
    <property type="term" value="F:protein dimerization activity"/>
    <property type="evidence" value="ECO:0007669"/>
    <property type="project" value="InterPro"/>
</dbReference>
<name>A0A0P6WXX2_9CHLR</name>
<keyword evidence="4" id="KW-0808">Transferase</keyword>
<keyword evidence="6" id="KW-0418">Kinase</keyword>
<evidence type="ECO:0000313" key="12">
    <source>
        <dbReference type="EMBL" id="KPL71227.1"/>
    </source>
</evidence>
<dbReference type="Gene3D" id="1.20.5.1930">
    <property type="match status" value="1"/>
</dbReference>
<dbReference type="GO" id="GO:0005524">
    <property type="term" value="F:ATP binding"/>
    <property type="evidence" value="ECO:0007669"/>
    <property type="project" value="UniProtKB-KW"/>
</dbReference>
<evidence type="ECO:0000256" key="3">
    <source>
        <dbReference type="ARBA" id="ARBA00022553"/>
    </source>
</evidence>
<evidence type="ECO:0000256" key="1">
    <source>
        <dbReference type="ARBA" id="ARBA00000085"/>
    </source>
</evidence>
<protein>
    <recommendedName>
        <fullName evidence="2">histidine kinase</fullName>
        <ecNumber evidence="2">2.7.13.3</ecNumber>
    </recommendedName>
</protein>
<keyword evidence="10" id="KW-1133">Transmembrane helix</keyword>
<dbReference type="InterPro" id="IPR036890">
    <property type="entry name" value="HATPase_C_sf"/>
</dbReference>
<evidence type="ECO:0000256" key="9">
    <source>
        <dbReference type="SAM" id="Coils"/>
    </source>
</evidence>
<evidence type="ECO:0000256" key="7">
    <source>
        <dbReference type="ARBA" id="ARBA00022840"/>
    </source>
</evidence>
<feature type="transmembrane region" description="Helical" evidence="10">
    <location>
        <begin position="20"/>
        <end position="40"/>
    </location>
</feature>
<evidence type="ECO:0000256" key="5">
    <source>
        <dbReference type="ARBA" id="ARBA00022741"/>
    </source>
</evidence>
<feature type="coiled-coil region" evidence="9">
    <location>
        <begin position="144"/>
        <end position="178"/>
    </location>
</feature>
<accession>A0A0P6WXX2</accession>
<evidence type="ECO:0000256" key="10">
    <source>
        <dbReference type="SAM" id="Phobius"/>
    </source>
</evidence>
<dbReference type="GO" id="GO:0000155">
    <property type="term" value="F:phosphorelay sensor kinase activity"/>
    <property type="evidence" value="ECO:0007669"/>
    <property type="project" value="InterPro"/>
</dbReference>
<gene>
    <name evidence="12" type="ORF">ADN00_17575</name>
</gene>
<keyword evidence="10" id="KW-0472">Membrane</keyword>
<evidence type="ECO:0000256" key="4">
    <source>
        <dbReference type="ARBA" id="ARBA00022679"/>
    </source>
</evidence>
<dbReference type="EC" id="2.7.13.3" evidence="2"/>
<keyword evidence="10" id="KW-0812">Transmembrane</keyword>
<dbReference type="STRING" id="1134406.ADN00_17575"/>
<organism evidence="12 13">
    <name type="scientific">Ornatilinea apprima</name>
    <dbReference type="NCBI Taxonomy" id="1134406"/>
    <lineage>
        <taxon>Bacteria</taxon>
        <taxon>Bacillati</taxon>
        <taxon>Chloroflexota</taxon>
        <taxon>Anaerolineae</taxon>
        <taxon>Anaerolineales</taxon>
        <taxon>Anaerolineaceae</taxon>
        <taxon>Ornatilinea</taxon>
    </lineage>
</organism>
<reference evidence="12 13" key="1">
    <citation type="submission" date="2015-07" db="EMBL/GenBank/DDBJ databases">
        <title>Genome sequence of Ornatilinea apprima DSM 23815.</title>
        <authorList>
            <person name="Hemp J."/>
            <person name="Ward L.M."/>
            <person name="Pace L.A."/>
            <person name="Fischer W.W."/>
        </authorList>
    </citation>
    <scope>NUCLEOTIDE SEQUENCE [LARGE SCALE GENOMIC DNA]</scope>
    <source>
        <strain evidence="12 13">P3M-1</strain>
    </source>
</reference>
<keyword evidence="5" id="KW-0547">Nucleotide-binding</keyword>
<keyword evidence="8" id="KW-0902">Two-component regulatory system</keyword>
<evidence type="ECO:0000256" key="8">
    <source>
        <dbReference type="ARBA" id="ARBA00023012"/>
    </source>
</evidence>
<comment type="caution">
    <text evidence="12">The sequence shown here is derived from an EMBL/GenBank/DDBJ whole genome shotgun (WGS) entry which is preliminary data.</text>
</comment>
<evidence type="ECO:0000256" key="2">
    <source>
        <dbReference type="ARBA" id="ARBA00012438"/>
    </source>
</evidence>
<dbReference type="EMBL" id="LGCL01000042">
    <property type="protein sequence ID" value="KPL71227.1"/>
    <property type="molecule type" value="Genomic_DNA"/>
</dbReference>
<dbReference type="Proteomes" id="UP000050417">
    <property type="component" value="Unassembled WGS sequence"/>
</dbReference>
<dbReference type="CDD" id="cd16917">
    <property type="entry name" value="HATPase_UhpB-NarQ-NarX-like"/>
    <property type="match status" value="1"/>
</dbReference>
<evidence type="ECO:0000256" key="6">
    <source>
        <dbReference type="ARBA" id="ARBA00022777"/>
    </source>
</evidence>
<keyword evidence="9" id="KW-0175">Coiled coil</keyword>